<gene>
    <name evidence="2" type="ORF">BHF72_1510</name>
</gene>
<protein>
    <submittedName>
        <fullName evidence="2">Uncharacterized protein</fullName>
    </submittedName>
</protein>
<dbReference type="Proteomes" id="UP000095601">
    <property type="component" value="Unassembled WGS sequence"/>
</dbReference>
<comment type="caution">
    <text evidence="2">The sequence shown here is derived from an EMBL/GenBank/DDBJ whole genome shotgun (WGS) entry which is preliminary data.</text>
</comment>
<evidence type="ECO:0000313" key="2">
    <source>
        <dbReference type="EMBL" id="OEL12053.1"/>
    </source>
</evidence>
<dbReference type="EMBL" id="MKGI01000012">
    <property type="protein sequence ID" value="OEL12053.1"/>
    <property type="molecule type" value="Genomic_DNA"/>
</dbReference>
<dbReference type="AlphaFoldDB" id="A0A1E5UGN1"/>
<keyword evidence="3" id="KW-1185">Reference proteome</keyword>
<organism evidence="2 3">
    <name type="scientific">Cloacibacterium normanense</name>
    <dbReference type="NCBI Taxonomy" id="237258"/>
    <lineage>
        <taxon>Bacteria</taxon>
        <taxon>Pseudomonadati</taxon>
        <taxon>Bacteroidota</taxon>
        <taxon>Flavobacteriia</taxon>
        <taxon>Flavobacteriales</taxon>
        <taxon>Weeksellaceae</taxon>
    </lineage>
</organism>
<sequence length="47" mass="5555">MKKDKVPKKDKQKSTKKNSKEKKEIIINENSSPVCFAKSKEIRDEYQ</sequence>
<name>A0A1E5UGN1_9FLAO</name>
<proteinExistence type="predicted"/>
<dbReference type="RefSeq" id="WP_158005944.1">
    <property type="nucleotide sequence ID" value="NZ_CP034157.1"/>
</dbReference>
<evidence type="ECO:0000313" key="3">
    <source>
        <dbReference type="Proteomes" id="UP000095601"/>
    </source>
</evidence>
<evidence type="ECO:0000256" key="1">
    <source>
        <dbReference type="SAM" id="MobiDB-lite"/>
    </source>
</evidence>
<feature type="region of interest" description="Disordered" evidence="1">
    <location>
        <begin position="1"/>
        <end position="32"/>
    </location>
</feature>
<reference evidence="2 3" key="1">
    <citation type="submission" date="2016-09" db="EMBL/GenBank/DDBJ databases">
        <authorList>
            <person name="Capua I."/>
            <person name="De Benedictis P."/>
            <person name="Joannis T."/>
            <person name="Lombin L.H."/>
            <person name="Cattoli G."/>
        </authorList>
    </citation>
    <scope>NUCLEOTIDE SEQUENCE [LARGE SCALE GENOMIC DNA]</scope>
    <source>
        <strain evidence="2 3">NRS-1</strain>
    </source>
</reference>
<accession>A0A1E5UGN1</accession>
<feature type="compositionally biased region" description="Basic and acidic residues" evidence="1">
    <location>
        <begin position="1"/>
        <end position="13"/>
    </location>
</feature>